<dbReference type="AlphaFoldDB" id="A0A1X0QX78"/>
<protein>
    <submittedName>
        <fullName evidence="1">Uncharacterized protein</fullName>
    </submittedName>
</protein>
<dbReference type="EMBL" id="KV921973">
    <property type="protein sequence ID" value="ORE04364.1"/>
    <property type="molecule type" value="Genomic_DNA"/>
</dbReference>
<dbReference type="VEuPathDB" id="FungiDB:BCV72DRAFT_277815"/>
<dbReference type="Gene3D" id="3.30.420.10">
    <property type="entry name" value="Ribonuclease H-like superfamily/Ribonuclease H"/>
    <property type="match status" value="1"/>
</dbReference>
<accession>A0A1X0QX78</accession>
<name>A0A1X0QX78_RHIZD</name>
<reference evidence="1" key="1">
    <citation type="journal article" date="2016" name="Proc. Natl. Acad. Sci. U.S.A.">
        <title>Lipid metabolic changes in an early divergent fungus govern the establishment of a mutualistic symbiosis with endobacteria.</title>
        <authorList>
            <person name="Lastovetsky O.A."/>
            <person name="Gaspar M.L."/>
            <person name="Mondo S.J."/>
            <person name="LaButti K.M."/>
            <person name="Sandor L."/>
            <person name="Grigoriev I.V."/>
            <person name="Henry S.A."/>
            <person name="Pawlowska T.E."/>
        </authorList>
    </citation>
    <scope>NUCLEOTIDE SEQUENCE [LARGE SCALE GENOMIC DNA]</scope>
    <source>
        <strain evidence="1">ATCC 52814</strain>
    </source>
</reference>
<dbReference type="Proteomes" id="UP000242414">
    <property type="component" value="Unassembled WGS sequence"/>
</dbReference>
<gene>
    <name evidence="1" type="ORF">BCV72DRAFT_277815</name>
</gene>
<feature type="non-terminal residue" evidence="1">
    <location>
        <position position="66"/>
    </location>
</feature>
<proteinExistence type="predicted"/>
<sequence>MITVESSRCRFFLKNCVFVDEADFHSQMMRSRAWSRVGEPAKVKVHNQKDMNISIIGCITARGILN</sequence>
<organism evidence="1">
    <name type="scientific">Rhizopus microsporus var. microsporus</name>
    <dbReference type="NCBI Taxonomy" id="86635"/>
    <lineage>
        <taxon>Eukaryota</taxon>
        <taxon>Fungi</taxon>
        <taxon>Fungi incertae sedis</taxon>
        <taxon>Mucoromycota</taxon>
        <taxon>Mucoromycotina</taxon>
        <taxon>Mucoromycetes</taxon>
        <taxon>Mucorales</taxon>
        <taxon>Mucorineae</taxon>
        <taxon>Rhizopodaceae</taxon>
        <taxon>Rhizopus</taxon>
    </lineage>
</organism>
<evidence type="ECO:0000313" key="1">
    <source>
        <dbReference type="EMBL" id="ORE04364.1"/>
    </source>
</evidence>
<dbReference type="InterPro" id="IPR036397">
    <property type="entry name" value="RNaseH_sf"/>
</dbReference>
<dbReference type="GO" id="GO:0003676">
    <property type="term" value="F:nucleic acid binding"/>
    <property type="evidence" value="ECO:0007669"/>
    <property type="project" value="InterPro"/>
</dbReference>